<reference evidence="2 3" key="1">
    <citation type="submission" date="2017-06" db="EMBL/GenBank/DDBJ databases">
        <title>Sequencing and comparative analysis of myxobacterial genomes.</title>
        <authorList>
            <person name="Rupp O."/>
            <person name="Goesmann A."/>
            <person name="Sogaard-Andersen L."/>
        </authorList>
    </citation>
    <scope>NUCLEOTIDE SEQUENCE [LARGE SCALE GENOMIC DNA]</scope>
    <source>
        <strain evidence="2 3">DSM 14697</strain>
    </source>
</reference>
<dbReference type="Proteomes" id="UP000217343">
    <property type="component" value="Chromosome"/>
</dbReference>
<keyword evidence="3" id="KW-1185">Reference proteome</keyword>
<evidence type="ECO:0000313" key="2">
    <source>
        <dbReference type="EMBL" id="ATB45306.1"/>
    </source>
</evidence>
<gene>
    <name evidence="2" type="ORF">MYMAC_000891</name>
</gene>
<evidence type="ECO:0000313" key="3">
    <source>
        <dbReference type="Proteomes" id="UP000217343"/>
    </source>
</evidence>
<feature type="coiled-coil region" evidence="1">
    <location>
        <begin position="166"/>
        <end position="239"/>
    </location>
</feature>
<sequence>MDRSAGFNLAVPHAALMKGGASDRLVFETRAWAHLTSYLGQLESLPSPFVTGAAEWQRALEAVRAEARRFGSPAQARQWGRARPDALMDETPPPTFYGGLTWWLARVQAAATTVTALQGPLSQGRSADEARQVLRQLGSLAERTRGQMVPLLDAVKAAKPAMLDAHRELERACGDAALALQRLQEQCGGLQARVEELARQSAKLGVFRGNKKQQLLHESQQAQAELTTRQAEAERLREQLGAIEAILREGAWLKAAMDDLTEFLETSRAAWSRFGSGLQQLAVDAAQDQLTDKAWMAKALELPDAAAQWESLGRAARAFSLTALSDDASQHLTRMEDAR</sequence>
<dbReference type="AlphaFoldDB" id="A0A250JQB2"/>
<dbReference type="RefSeq" id="WP_095957172.1">
    <property type="nucleotide sequence ID" value="NZ_CP022203.1"/>
</dbReference>
<evidence type="ECO:0000256" key="1">
    <source>
        <dbReference type="SAM" id="Coils"/>
    </source>
</evidence>
<accession>A0A250JQB2</accession>
<dbReference type="KEGG" id="mmas:MYMAC_000891"/>
<keyword evidence="1" id="KW-0175">Coiled coil</keyword>
<protein>
    <submittedName>
        <fullName evidence="2">Uncharacterized protein</fullName>
    </submittedName>
</protein>
<dbReference type="EMBL" id="CP022203">
    <property type="protein sequence ID" value="ATB45306.1"/>
    <property type="molecule type" value="Genomic_DNA"/>
</dbReference>
<name>A0A250JQB2_9BACT</name>
<organism evidence="2 3">
    <name type="scientific">Corallococcus macrosporus DSM 14697</name>
    <dbReference type="NCBI Taxonomy" id="1189310"/>
    <lineage>
        <taxon>Bacteria</taxon>
        <taxon>Pseudomonadati</taxon>
        <taxon>Myxococcota</taxon>
        <taxon>Myxococcia</taxon>
        <taxon>Myxococcales</taxon>
        <taxon>Cystobacterineae</taxon>
        <taxon>Myxococcaceae</taxon>
        <taxon>Corallococcus</taxon>
    </lineage>
</organism>
<proteinExistence type="predicted"/>
<dbReference type="OrthoDB" id="10008870at2"/>